<evidence type="ECO:0000256" key="1">
    <source>
        <dbReference type="SAM" id="Phobius"/>
    </source>
</evidence>
<feature type="transmembrane region" description="Helical" evidence="1">
    <location>
        <begin position="126"/>
        <end position="149"/>
    </location>
</feature>
<sequence>MPIILIPFIIFLPFCPWLFSILPPELKLIAYFHPIMGTYLHEPFTRKNPNFLVHDMLIYYIPGFLWIITVLSDAYLFRKNYYEEGAKRKFAILFFLNHNLGFLSFVVNFCIAFFVINVPDSMVPSIFNLCIPLILDGIYGMNFLLVFLLGGRDEQNHSFGTQSTNLSAK</sequence>
<accession>A0AA36CAU9</accession>
<feature type="transmembrane region" description="Helical" evidence="1">
    <location>
        <begin position="57"/>
        <end position="78"/>
    </location>
</feature>
<proteinExistence type="predicted"/>
<reference evidence="2" key="1">
    <citation type="submission" date="2023-06" db="EMBL/GenBank/DDBJ databases">
        <authorList>
            <person name="Delattre M."/>
        </authorList>
    </citation>
    <scope>NUCLEOTIDE SEQUENCE</scope>
    <source>
        <strain evidence="2">AF72</strain>
    </source>
</reference>
<feature type="non-terminal residue" evidence="2">
    <location>
        <position position="169"/>
    </location>
</feature>
<comment type="caution">
    <text evidence="2">The sequence shown here is derived from an EMBL/GenBank/DDBJ whole genome shotgun (WGS) entry which is preliminary data.</text>
</comment>
<name>A0AA36CAU9_9BILA</name>
<dbReference type="EMBL" id="CATQJA010001030">
    <property type="protein sequence ID" value="CAJ0565376.1"/>
    <property type="molecule type" value="Genomic_DNA"/>
</dbReference>
<keyword evidence="1" id="KW-0812">Transmembrane</keyword>
<dbReference type="AlphaFoldDB" id="A0AA36CAU9"/>
<protein>
    <submittedName>
        <fullName evidence="2">Uncharacterized protein</fullName>
    </submittedName>
</protein>
<evidence type="ECO:0000313" key="3">
    <source>
        <dbReference type="Proteomes" id="UP001177023"/>
    </source>
</evidence>
<evidence type="ECO:0000313" key="2">
    <source>
        <dbReference type="EMBL" id="CAJ0565376.1"/>
    </source>
</evidence>
<keyword evidence="1" id="KW-0472">Membrane</keyword>
<dbReference type="Proteomes" id="UP001177023">
    <property type="component" value="Unassembled WGS sequence"/>
</dbReference>
<gene>
    <name evidence="2" type="ORF">MSPICULIGERA_LOCUS4018</name>
</gene>
<feature type="transmembrane region" description="Helical" evidence="1">
    <location>
        <begin position="90"/>
        <end position="114"/>
    </location>
</feature>
<organism evidence="2 3">
    <name type="scientific">Mesorhabditis spiculigera</name>
    <dbReference type="NCBI Taxonomy" id="96644"/>
    <lineage>
        <taxon>Eukaryota</taxon>
        <taxon>Metazoa</taxon>
        <taxon>Ecdysozoa</taxon>
        <taxon>Nematoda</taxon>
        <taxon>Chromadorea</taxon>
        <taxon>Rhabditida</taxon>
        <taxon>Rhabditina</taxon>
        <taxon>Rhabditomorpha</taxon>
        <taxon>Rhabditoidea</taxon>
        <taxon>Rhabditidae</taxon>
        <taxon>Mesorhabditinae</taxon>
        <taxon>Mesorhabditis</taxon>
    </lineage>
</organism>
<keyword evidence="1" id="KW-1133">Transmembrane helix</keyword>
<keyword evidence="3" id="KW-1185">Reference proteome</keyword>